<dbReference type="PRINTS" id="PR00092">
    <property type="entry name" value="TYROSINASE"/>
</dbReference>
<dbReference type="SUPFAM" id="SSF48056">
    <property type="entry name" value="Di-copper centre-containing domain"/>
    <property type="match status" value="1"/>
</dbReference>
<keyword evidence="5" id="KW-0470">Melanin biosynthesis</keyword>
<evidence type="ECO:0000259" key="10">
    <source>
        <dbReference type="PROSITE" id="PS00498"/>
    </source>
</evidence>
<keyword evidence="3" id="KW-0479">Metal-binding</keyword>
<accession>A0A9P7UMI8</accession>
<evidence type="ECO:0000256" key="3">
    <source>
        <dbReference type="ARBA" id="ARBA00022723"/>
    </source>
</evidence>
<dbReference type="InterPro" id="IPR002227">
    <property type="entry name" value="Tyrosinase_Cu-bd"/>
</dbReference>
<evidence type="ECO:0000256" key="4">
    <source>
        <dbReference type="ARBA" id="ARBA00023008"/>
    </source>
</evidence>
<gene>
    <name evidence="11" type="ORF">E1B28_013014</name>
</gene>
<protein>
    <recommendedName>
        <fullName evidence="2">tyrosinase</fullName>
        <ecNumber evidence="2">1.14.18.1</ecNumber>
    </recommendedName>
</protein>
<dbReference type="EMBL" id="CM032189">
    <property type="protein sequence ID" value="KAG7087035.1"/>
    <property type="molecule type" value="Genomic_DNA"/>
</dbReference>
<evidence type="ECO:0000256" key="6">
    <source>
        <dbReference type="ARBA" id="ARBA00048233"/>
    </source>
</evidence>
<reference evidence="11" key="1">
    <citation type="journal article" date="2021" name="Genome Biol. Evol.">
        <title>The assembled and annotated genome of the fairy-ring fungus Marasmius oreades.</title>
        <authorList>
            <person name="Hiltunen M."/>
            <person name="Ament-Velasquez S.L."/>
            <person name="Johannesson H."/>
        </authorList>
    </citation>
    <scope>NUCLEOTIDE SEQUENCE</scope>
    <source>
        <strain evidence="11">03SP1</strain>
    </source>
</reference>
<feature type="domain" description="Tyrosinase copper-binding" evidence="9">
    <location>
        <begin position="128"/>
        <end position="145"/>
    </location>
</feature>
<dbReference type="OrthoDB" id="6132182at2759"/>
<dbReference type="GO" id="GO:0004503">
    <property type="term" value="F:tyrosinase activity"/>
    <property type="evidence" value="ECO:0007669"/>
    <property type="project" value="UniProtKB-EC"/>
</dbReference>
<evidence type="ECO:0000259" key="9">
    <source>
        <dbReference type="PROSITE" id="PS00497"/>
    </source>
</evidence>
<comment type="catalytic activity">
    <reaction evidence="6">
        <text>2 L-dopa + O2 = 2 L-dopaquinone + 2 H2O</text>
        <dbReference type="Rhea" id="RHEA:34287"/>
        <dbReference type="ChEBI" id="CHEBI:15377"/>
        <dbReference type="ChEBI" id="CHEBI:15379"/>
        <dbReference type="ChEBI" id="CHEBI:57504"/>
        <dbReference type="ChEBI" id="CHEBI:57924"/>
        <dbReference type="EC" id="1.14.18.1"/>
    </reaction>
</comment>
<dbReference type="PANTHER" id="PTHR11474:SF76">
    <property type="entry name" value="SHKT DOMAIN-CONTAINING PROTEIN"/>
    <property type="match status" value="1"/>
</dbReference>
<dbReference type="GO" id="GO:0042438">
    <property type="term" value="P:melanin biosynthetic process"/>
    <property type="evidence" value="ECO:0007669"/>
    <property type="project" value="UniProtKB-KW"/>
</dbReference>
<dbReference type="PANTHER" id="PTHR11474">
    <property type="entry name" value="TYROSINASE FAMILY MEMBER"/>
    <property type="match status" value="1"/>
</dbReference>
<comment type="catalytic activity">
    <reaction evidence="7">
        <text>L-tyrosine + O2 = L-dopaquinone + H2O</text>
        <dbReference type="Rhea" id="RHEA:18117"/>
        <dbReference type="ChEBI" id="CHEBI:15377"/>
        <dbReference type="ChEBI" id="CHEBI:15379"/>
        <dbReference type="ChEBI" id="CHEBI:57924"/>
        <dbReference type="ChEBI" id="CHEBI:58315"/>
        <dbReference type="EC" id="1.14.18.1"/>
    </reaction>
</comment>
<keyword evidence="12" id="KW-1185">Reference proteome</keyword>
<dbReference type="Proteomes" id="UP001049176">
    <property type="component" value="Chromosome 9"/>
</dbReference>
<comment type="caution">
    <text evidence="11">The sequence shown here is derived from an EMBL/GenBank/DDBJ whole genome shotgun (WGS) entry which is preliminary data.</text>
</comment>
<dbReference type="Gene3D" id="1.10.1280.10">
    <property type="entry name" value="Di-copper center containing domain from catechol oxidase"/>
    <property type="match status" value="1"/>
</dbReference>
<feature type="domain" description="Tyrosinase copper-binding" evidence="10">
    <location>
        <begin position="368"/>
        <end position="379"/>
    </location>
</feature>
<sequence length="419" mass="47587">MPDISVPIVGREHTGVHPRLSIDELQIETKQFALSILSYLIIQYRNVGLEPQPGCNMTVYSAIFSELLMFGVKPPEQALTFARIAGIHGLPYEEWKGDPSHDAKADYDENDPKDTEPKPSRFGGYCNHGSVLFPSWHRPYVMALEVCTETALSWVQLNNPPPAIHRRSRSCLRESSRLHRYIRRIWADTAAALRFPWWDWADSDVAQNGLPTVFSDDRLVLEFYSGCAMGVFNPLSFFPFQSIPKGFKDVTNSDNTMTAYFSQWMRTIRYAPSSPEIQDNDTAALNAALIQEAPTLRNRVASLFTLPATKSPQTSASHTFDEFLNHTVQSTNELHYYTSDSLEGVHDSMHDILGGNGNMTYPDYAGFDPIFFLHHCNVDRLYALWEYVYPKECYIGQWNNPEDQSDYSFTQSTGTYSGL</sequence>
<organism evidence="11 12">
    <name type="scientific">Marasmius oreades</name>
    <name type="common">fairy-ring Marasmius</name>
    <dbReference type="NCBI Taxonomy" id="181124"/>
    <lineage>
        <taxon>Eukaryota</taxon>
        <taxon>Fungi</taxon>
        <taxon>Dikarya</taxon>
        <taxon>Basidiomycota</taxon>
        <taxon>Agaricomycotina</taxon>
        <taxon>Agaricomycetes</taxon>
        <taxon>Agaricomycetidae</taxon>
        <taxon>Agaricales</taxon>
        <taxon>Marasmiineae</taxon>
        <taxon>Marasmiaceae</taxon>
        <taxon>Marasmius</taxon>
    </lineage>
</organism>
<dbReference type="InterPro" id="IPR050316">
    <property type="entry name" value="Tyrosinase/Hemocyanin"/>
</dbReference>
<feature type="compositionally biased region" description="Basic and acidic residues" evidence="8">
    <location>
        <begin position="98"/>
        <end position="119"/>
    </location>
</feature>
<dbReference type="KEGG" id="more:E1B28_013014"/>
<evidence type="ECO:0000256" key="5">
    <source>
        <dbReference type="ARBA" id="ARBA00023101"/>
    </source>
</evidence>
<feature type="region of interest" description="Disordered" evidence="8">
    <location>
        <begin position="98"/>
        <end position="121"/>
    </location>
</feature>
<evidence type="ECO:0000256" key="8">
    <source>
        <dbReference type="SAM" id="MobiDB-lite"/>
    </source>
</evidence>
<evidence type="ECO:0000313" key="12">
    <source>
        <dbReference type="Proteomes" id="UP001049176"/>
    </source>
</evidence>
<dbReference type="Pfam" id="PF00264">
    <property type="entry name" value="Tyrosinase"/>
    <property type="match status" value="1"/>
</dbReference>
<dbReference type="GeneID" id="66082089"/>
<dbReference type="RefSeq" id="XP_043003506.1">
    <property type="nucleotide sequence ID" value="XM_043158163.1"/>
</dbReference>
<name>A0A9P7UMI8_9AGAR</name>
<dbReference type="GO" id="GO:0046872">
    <property type="term" value="F:metal ion binding"/>
    <property type="evidence" value="ECO:0007669"/>
    <property type="project" value="UniProtKB-KW"/>
</dbReference>
<comment type="similarity">
    <text evidence="1">Belongs to the tyrosinase family.</text>
</comment>
<keyword evidence="4" id="KW-0186">Copper</keyword>
<evidence type="ECO:0000256" key="2">
    <source>
        <dbReference type="ARBA" id="ARBA00011906"/>
    </source>
</evidence>
<evidence type="ECO:0000313" key="11">
    <source>
        <dbReference type="EMBL" id="KAG7087035.1"/>
    </source>
</evidence>
<dbReference type="EC" id="1.14.18.1" evidence="2"/>
<proteinExistence type="inferred from homology"/>
<evidence type="ECO:0000256" key="7">
    <source>
        <dbReference type="ARBA" id="ARBA00048881"/>
    </source>
</evidence>
<evidence type="ECO:0000256" key="1">
    <source>
        <dbReference type="ARBA" id="ARBA00009928"/>
    </source>
</evidence>
<dbReference type="PROSITE" id="PS00497">
    <property type="entry name" value="TYROSINASE_1"/>
    <property type="match status" value="1"/>
</dbReference>
<dbReference type="InterPro" id="IPR008922">
    <property type="entry name" value="Di-copper_centre_dom_sf"/>
</dbReference>
<dbReference type="AlphaFoldDB" id="A0A9P7UMI8"/>
<dbReference type="PROSITE" id="PS00498">
    <property type="entry name" value="TYROSINASE_2"/>
    <property type="match status" value="1"/>
</dbReference>